<evidence type="ECO:0008006" key="8">
    <source>
        <dbReference type="Google" id="ProtNLM"/>
    </source>
</evidence>
<evidence type="ECO:0000313" key="6">
    <source>
        <dbReference type="EMBL" id="CAF1313888.1"/>
    </source>
</evidence>
<dbReference type="EMBL" id="CAJNOR010000346">
    <property type="protein sequence ID" value="CAF0886784.1"/>
    <property type="molecule type" value="Genomic_DNA"/>
</dbReference>
<sequence>MSEVSSTPAPPAPAEIPVAPGALAEPPVATTENAPNPIEEAAQNEIQYSMLNPELKPVRRIIADDLEWNLSIVPALSDLALNSLVKSFDTNPKYDELLDKHRNQLLKTLSPSVPLKVSAPIIQEESYWEKCCKEKWRVVDIKEYDNSWKRFYFERSIEEIIENFVPGKDDTKKLFDYVDLGAQYVKRLDIKQLLPPVEIQDRILNNDDDYFDDDEENESPNDPDAEIKKPSSDHFDFTQLIKRLPNLEEFHVVYGVKGCGMNFEWTMFEFTKKDCQILAKAIQQCKSLRVLHLHRSKVDDLKIRMLVRDGLLDHPSLEELNLEHNQIGDRGCRAIAKLLNGHSRIVRLNLCNNLIGLEGAQAIAYGITKSNTIDYLNIRLNRIGDDGGRAICLALSINQSLREVNLSSNNLSEQTGTKLAEILRQNETLIKIDVSANRLGGDSGKSLQENLQENNTLLYLDLRMTECGPESEYIINQKLKSNRDQDRLRRISQKQSPDEKKRTYSHLF</sequence>
<dbReference type="OrthoDB" id="341587at2759"/>
<evidence type="ECO:0000313" key="7">
    <source>
        <dbReference type="Proteomes" id="UP000663828"/>
    </source>
</evidence>
<dbReference type="Pfam" id="PF13516">
    <property type="entry name" value="LRR_6"/>
    <property type="match status" value="3"/>
</dbReference>
<dbReference type="PANTHER" id="PTHR24107">
    <property type="entry name" value="YNEIN REGULATORY COMPLEX SUBUNIT 5"/>
    <property type="match status" value="1"/>
</dbReference>
<dbReference type="InterPro" id="IPR052410">
    <property type="entry name" value="DRC5"/>
</dbReference>
<dbReference type="InterPro" id="IPR001611">
    <property type="entry name" value="Leu-rich_rpt"/>
</dbReference>
<dbReference type="GO" id="GO:0005856">
    <property type="term" value="C:cytoskeleton"/>
    <property type="evidence" value="ECO:0007669"/>
    <property type="project" value="UniProtKB-SubCell"/>
</dbReference>
<dbReference type="AlphaFoldDB" id="A0A813YNL4"/>
<comment type="caution">
    <text evidence="5">The sequence shown here is derived from an EMBL/GenBank/DDBJ whole genome shotgun (WGS) entry which is preliminary data.</text>
</comment>
<dbReference type="Proteomes" id="UP000663852">
    <property type="component" value="Unassembled WGS sequence"/>
</dbReference>
<evidence type="ECO:0000256" key="1">
    <source>
        <dbReference type="ARBA" id="ARBA00004245"/>
    </source>
</evidence>
<feature type="compositionally biased region" description="Acidic residues" evidence="4">
    <location>
        <begin position="210"/>
        <end position="224"/>
    </location>
</feature>
<gene>
    <name evidence="6" type="ORF">EDS130_LOCUS31298</name>
    <name evidence="5" type="ORF">XAT740_LOCUS7293</name>
</gene>
<name>A0A813YNL4_ADIRI</name>
<accession>A0A813YNL4</accession>
<dbReference type="EMBL" id="CAJNOJ010000228">
    <property type="protein sequence ID" value="CAF1313888.1"/>
    <property type="molecule type" value="Genomic_DNA"/>
</dbReference>
<dbReference type="PANTHER" id="PTHR24107:SF20">
    <property type="entry name" value="DYNEIN REGULATORY COMPLEX SUBUNIT 5"/>
    <property type="match status" value="1"/>
</dbReference>
<comment type="subcellular location">
    <subcellularLocation>
        <location evidence="1">Cytoplasm</location>
        <location evidence="1">Cytoskeleton</location>
    </subcellularLocation>
</comment>
<dbReference type="SMART" id="SM00368">
    <property type="entry name" value="LRR_RI"/>
    <property type="match status" value="6"/>
</dbReference>
<dbReference type="Proteomes" id="UP000663828">
    <property type="component" value="Unassembled WGS sequence"/>
</dbReference>
<dbReference type="Gene3D" id="3.80.10.10">
    <property type="entry name" value="Ribonuclease Inhibitor"/>
    <property type="match status" value="1"/>
</dbReference>
<evidence type="ECO:0000256" key="2">
    <source>
        <dbReference type="ARBA" id="ARBA00022490"/>
    </source>
</evidence>
<feature type="region of interest" description="Disordered" evidence="4">
    <location>
        <begin position="485"/>
        <end position="508"/>
    </location>
</feature>
<evidence type="ECO:0000256" key="4">
    <source>
        <dbReference type="SAM" id="MobiDB-lite"/>
    </source>
</evidence>
<reference evidence="5" key="1">
    <citation type="submission" date="2021-02" db="EMBL/GenBank/DDBJ databases">
        <authorList>
            <person name="Nowell W R."/>
        </authorList>
    </citation>
    <scope>NUCLEOTIDE SEQUENCE</scope>
</reference>
<keyword evidence="7" id="KW-1185">Reference proteome</keyword>
<dbReference type="InterPro" id="IPR032675">
    <property type="entry name" value="LRR_dom_sf"/>
</dbReference>
<dbReference type="SUPFAM" id="SSF52047">
    <property type="entry name" value="RNI-like"/>
    <property type="match status" value="1"/>
</dbReference>
<organism evidence="5 7">
    <name type="scientific">Adineta ricciae</name>
    <name type="common">Rotifer</name>
    <dbReference type="NCBI Taxonomy" id="249248"/>
    <lineage>
        <taxon>Eukaryota</taxon>
        <taxon>Metazoa</taxon>
        <taxon>Spiralia</taxon>
        <taxon>Gnathifera</taxon>
        <taxon>Rotifera</taxon>
        <taxon>Eurotatoria</taxon>
        <taxon>Bdelloidea</taxon>
        <taxon>Adinetida</taxon>
        <taxon>Adinetidae</taxon>
        <taxon>Adineta</taxon>
    </lineage>
</organism>
<feature type="region of interest" description="Disordered" evidence="4">
    <location>
        <begin position="210"/>
        <end position="231"/>
    </location>
</feature>
<evidence type="ECO:0000313" key="5">
    <source>
        <dbReference type="EMBL" id="CAF0886784.1"/>
    </source>
</evidence>
<proteinExistence type="predicted"/>
<keyword evidence="2" id="KW-0963">Cytoplasm</keyword>
<protein>
    <recommendedName>
        <fullName evidence="8">T-complex-associated testis-expressed protein 1</fullName>
    </recommendedName>
</protein>
<evidence type="ECO:0000256" key="3">
    <source>
        <dbReference type="ARBA" id="ARBA00023212"/>
    </source>
</evidence>
<keyword evidence="3" id="KW-0206">Cytoskeleton</keyword>